<dbReference type="SMART" id="SM01026">
    <property type="entry name" value="Beach"/>
    <property type="match status" value="1"/>
</dbReference>
<dbReference type="EMBL" id="AVOT02004449">
    <property type="protein sequence ID" value="MBW0476383.1"/>
    <property type="molecule type" value="Genomic_DNA"/>
</dbReference>
<keyword evidence="1 6" id="KW-0853">WD repeat</keyword>
<evidence type="ECO:0000259" key="10">
    <source>
        <dbReference type="PROSITE" id="PS51783"/>
    </source>
</evidence>
<feature type="region of interest" description="Disordered" evidence="7">
    <location>
        <begin position="1208"/>
        <end position="1229"/>
    </location>
</feature>
<evidence type="ECO:0000256" key="4">
    <source>
        <dbReference type="ARBA" id="ARBA00022771"/>
    </source>
</evidence>
<dbReference type="Pfam" id="PF00400">
    <property type="entry name" value="WD40"/>
    <property type="match status" value="2"/>
</dbReference>
<dbReference type="Pfam" id="PF02138">
    <property type="entry name" value="Beach"/>
    <property type="match status" value="1"/>
</dbReference>
<feature type="domain" description="BEACH" evidence="9">
    <location>
        <begin position="2456"/>
        <end position="2753"/>
    </location>
</feature>
<feature type="region of interest" description="Disordered" evidence="7">
    <location>
        <begin position="2179"/>
        <end position="2241"/>
    </location>
</feature>
<dbReference type="InterPro" id="IPR051944">
    <property type="entry name" value="BEACH_domain_protein"/>
</dbReference>
<keyword evidence="3" id="KW-0677">Repeat</keyword>
<dbReference type="SUPFAM" id="SSF57903">
    <property type="entry name" value="FYVE/PHD zinc finger"/>
    <property type="match status" value="1"/>
</dbReference>
<keyword evidence="5" id="KW-0862">Zinc</keyword>
<dbReference type="SUPFAM" id="SSF49899">
    <property type="entry name" value="Concanavalin A-like lectins/glucanases"/>
    <property type="match status" value="1"/>
</dbReference>
<keyword evidence="4" id="KW-0863">Zinc-finger</keyword>
<dbReference type="InterPro" id="IPR000409">
    <property type="entry name" value="BEACH_dom"/>
</dbReference>
<keyword evidence="8" id="KW-1133">Transmembrane helix</keyword>
<feature type="compositionally biased region" description="Basic residues" evidence="7">
    <location>
        <begin position="2196"/>
        <end position="2206"/>
    </location>
</feature>
<proteinExistence type="predicted"/>
<accession>A0A9Q3C4H2</accession>
<dbReference type="PROSITE" id="PS50082">
    <property type="entry name" value="WD_REPEATS_2"/>
    <property type="match status" value="1"/>
</dbReference>
<keyword evidence="12" id="KW-1185">Reference proteome</keyword>
<dbReference type="InterPro" id="IPR000306">
    <property type="entry name" value="Znf_FYVE"/>
</dbReference>
<evidence type="ECO:0000256" key="6">
    <source>
        <dbReference type="PROSITE-ProRule" id="PRU00221"/>
    </source>
</evidence>
<dbReference type="GO" id="GO:0008270">
    <property type="term" value="F:zinc ion binding"/>
    <property type="evidence" value="ECO:0007669"/>
    <property type="project" value="UniProtKB-KW"/>
</dbReference>
<dbReference type="InterPro" id="IPR023362">
    <property type="entry name" value="PH-BEACH_dom"/>
</dbReference>
<evidence type="ECO:0000256" key="1">
    <source>
        <dbReference type="ARBA" id="ARBA00022574"/>
    </source>
</evidence>
<reference evidence="11" key="1">
    <citation type="submission" date="2021-03" db="EMBL/GenBank/DDBJ databases">
        <title>Draft genome sequence of rust myrtle Austropuccinia psidii MF-1, a brazilian biotype.</title>
        <authorList>
            <person name="Quecine M.C."/>
            <person name="Pachon D.M.R."/>
            <person name="Bonatelli M.L."/>
            <person name="Correr F.H."/>
            <person name="Franceschini L.M."/>
            <person name="Leite T.F."/>
            <person name="Margarido G.R.A."/>
            <person name="Almeida C.A."/>
            <person name="Ferrarezi J.A."/>
            <person name="Labate C.A."/>
        </authorList>
    </citation>
    <scope>NUCLEOTIDE SEQUENCE</scope>
    <source>
        <strain evidence="11">MF-1</strain>
    </source>
</reference>
<dbReference type="InterPro" id="IPR011011">
    <property type="entry name" value="Znf_FYVE_PHD"/>
</dbReference>
<dbReference type="InterPro" id="IPR056252">
    <property type="entry name" value="Alfy-like_Arm-like"/>
</dbReference>
<evidence type="ECO:0000313" key="11">
    <source>
        <dbReference type="EMBL" id="MBW0476383.1"/>
    </source>
</evidence>
<keyword evidence="8" id="KW-0812">Transmembrane</keyword>
<dbReference type="InterPro" id="IPR036322">
    <property type="entry name" value="WD40_repeat_dom_sf"/>
</dbReference>
<feature type="compositionally biased region" description="Basic and acidic residues" evidence="7">
    <location>
        <begin position="2211"/>
        <end position="2230"/>
    </location>
</feature>
<dbReference type="InterPro" id="IPR001680">
    <property type="entry name" value="WD40_rpt"/>
</dbReference>
<dbReference type="PANTHER" id="PTHR46108">
    <property type="entry name" value="BLUE CHEESE"/>
    <property type="match status" value="1"/>
</dbReference>
<dbReference type="PROSITE" id="PS50197">
    <property type="entry name" value="BEACH"/>
    <property type="match status" value="1"/>
</dbReference>
<dbReference type="InterPro" id="IPR013320">
    <property type="entry name" value="ConA-like_dom_sf"/>
</dbReference>
<dbReference type="CDD" id="cd06071">
    <property type="entry name" value="Beach"/>
    <property type="match status" value="1"/>
</dbReference>
<feature type="domain" description="BEACH-type PH" evidence="10">
    <location>
        <begin position="2314"/>
        <end position="2445"/>
    </location>
</feature>
<dbReference type="InterPro" id="IPR036372">
    <property type="entry name" value="BEACH_dom_sf"/>
</dbReference>
<dbReference type="OrthoDB" id="2502358at2759"/>
<dbReference type="Proteomes" id="UP000765509">
    <property type="component" value="Unassembled WGS sequence"/>
</dbReference>
<dbReference type="Gene3D" id="2.30.29.30">
    <property type="entry name" value="Pleckstrin-homology domain (PH domain)/Phosphotyrosine-binding domain (PTB)"/>
    <property type="match status" value="1"/>
</dbReference>
<evidence type="ECO:0000259" key="9">
    <source>
        <dbReference type="PROSITE" id="PS50197"/>
    </source>
</evidence>
<evidence type="ECO:0000256" key="7">
    <source>
        <dbReference type="SAM" id="MobiDB-lite"/>
    </source>
</evidence>
<feature type="repeat" description="WD" evidence="6">
    <location>
        <begin position="2890"/>
        <end position="2931"/>
    </location>
</feature>
<evidence type="ECO:0000256" key="5">
    <source>
        <dbReference type="ARBA" id="ARBA00022833"/>
    </source>
</evidence>
<protein>
    <submittedName>
        <fullName evidence="11">Uncharacterized protein</fullName>
    </submittedName>
</protein>
<dbReference type="Gene3D" id="3.30.40.10">
    <property type="entry name" value="Zinc/RING finger domain, C3HC4 (zinc finger)"/>
    <property type="match status" value="1"/>
</dbReference>
<feature type="transmembrane region" description="Helical" evidence="8">
    <location>
        <begin position="53"/>
        <end position="73"/>
    </location>
</feature>
<dbReference type="PROSITE" id="PS50294">
    <property type="entry name" value="WD_REPEATS_REGION"/>
    <property type="match status" value="1"/>
</dbReference>
<name>A0A9Q3C4H2_9BASI</name>
<comment type="caution">
    <text evidence="11">The sequence shown here is derived from an EMBL/GenBank/DDBJ whole genome shotgun (WGS) entry which is preliminary data.</text>
</comment>
<dbReference type="SMART" id="SM00064">
    <property type="entry name" value="FYVE"/>
    <property type="match status" value="1"/>
</dbReference>
<evidence type="ECO:0000256" key="2">
    <source>
        <dbReference type="ARBA" id="ARBA00022723"/>
    </source>
</evidence>
<dbReference type="PANTHER" id="PTHR46108:SF4">
    <property type="entry name" value="BLUE CHEESE"/>
    <property type="match status" value="1"/>
</dbReference>
<evidence type="ECO:0000256" key="8">
    <source>
        <dbReference type="SAM" id="Phobius"/>
    </source>
</evidence>
<sequence>MSPVPRSRRAQDGSNQFHIQFTFKLLLNNKSQFTIFNTFFTTQFASRLVDHNFSISFTFFLTGFLSYALLAMFNRLRSSSFGVLREISSHRSNNSESHENLNQATSSLNQHQKNFKKKSPIFLSPLTSGYHSSKINPALEGSKKELSEVIELLQQVRPNDLSQPTALLSLMVAILSETPDCKECMRENAGFLTLITILASLDPPHLTPKPSSPTPLRSFSTPLTIANSKQTNLYSPTESSSYKNIQTNSVNHQSSVQESFIKQEERDNIVILIFKCLSLALTNDRENQRFFFAHVGYKLVLDALRLSNILPSLIDQQSASHMTHAYRHRSIEKLFGLVFSLIVSDFSCMSLFSEITQLVNQSCIDRPSLQNSSTVDLKAPSLTSNHQTSVDSSSNGSSLASNNLNYDAKFQKISELIYCRICGGVAFRVEVADAVLLFLSLHADLFLSSARKPDDLQIDYELYFMSLKALEVLATASKYNQICLNSIRLAAVLIERFAPFTSHSHSNPTLKGNSTDLDHKDSLTVSAGLEPWPLLELGFEKNHSHLGQRKCRQVMKSIIKQMLQVGCSSREASMLFRQVILSSETTRNDLESLDEEHLEMILSGMQNSSCPPFIHFGSCKDIGAYATLESLGSHPFPPVQSNGWTFACWIQIESFATDKNVFLELLTISDPSQDCFVSIKISNSCRIIVQTNKNSFAQSSTPARGGDVTESDEYPRISLEGRSKKSIGSGTTISDLNTIIEFKGFTFELNTFYHLAVVQRAGTKTTSPNMSLFINGECMNTLEIAWPVIPKSQPVSAYFGSLPTPNNQLVSDQQDQINATESESLRARLSTISNPYILKHSRLRWNLSGSWLFNQSLSDNMLFVMSTLGPKIFTCFQDALGSFQTYTSSTLLNLKIDQLYHQAAQEPKFDLASAGTAASLRRSLSHNVSKPVNALHDSPLVKAIKEPASNFISQHMLYFAFSAKNGLVLPSSQVCEEQHSSPSCVSSSTEYSTDCLNHPHKTYTLIDLPSSCHQPSNKTLLASRPTSSVFGPSFANGILNAALPNSKASHCSFDDPSAFVRASTPPSFLTSKSSPLIASTGICSSQVLKLAGNVTLCSPKGLDDAAWKTCGSIFLIRLISLSATETQLMMTLEIFFQAIYHNWRLSEDAEKIQAYESIALILRSKTQLITPSVHQVLLRSAGITIDGPSSRSSTSQKLNCLPSTKTFVSSSPVLSDHGSGPGSSKPFTDNGLKESVITNPLAFRFLLLDFDLWSSTRPEVQLKHFQSLCGMIENSVWSHFVMKRISKLNLLPKMLHALRIRQFTIGTENVAATTDSSKVFSLFIYFLGFVLKTQFTSQSIRHLASYLTASLTPHRQRLSSPSSPLSQEDRQNHVLPLGATNPNSDPTIATNLVVPTIYVKPLLTSVTLDEPIMVLKVFHDLLLSSNDQESSYYIDRFLKAINGSKWLLMFFRKDAHLDVITYSLRVLTRLAQTQHKAWLQSFKNTLAGFTLLRSVLTRFCFNNESILVATLSMLSQADIRQVPIFTNSSMAPSHGCTPLVSKEELYTIIMSIQGAPNEFITPEILPVLFGLLKPAYIVQSSEKNMIPVYVMEWLTSRMQTPDNGWNKILGDSDMLKVWANYVTLLNCLPYQEGLYPHNEPTESESINQSATQSPCLSSFPLRVAYRPSNMSSQTIPFRSGVSTNFVNHPAFVYASTTQNEQSFAATPKPMLTRRRSQFALKATGLGNSLRINIPQMILVEGRPVSLATPPSSGGSWQRGLNDYFEDLDASPITLSLYAYDDAPEDIIQKIAKLSQTFLISFLFDQVSTLGTSKICDGKSVQITNNILRLSRIDQLLSLVIDRTEDDRAWITPLIHKMVEVIVFKTDITLAPLEWLIPMLMDGYLSGWLQPNPLSVSQLISFGLNKKTNELVSQLIDLLLIVLTNRYTLEPEKLLEELRSPHLAELIAMAPPVSVLRMVYILTQYLSEDANLSVLACDALKLIFSYHPLILEGFFLDNVSSQLAIDHVASTSSSLDRRHLSIVNNDSMSEAERGLAQLLQMQPDTLKRALEKSPSINLAGKLDWVQLVNELEVKASRIKAEHWAKSHAIWNEYKNKSTIENRRLDNVMKKMESWARSVKEIDTARLANLRQDNIDNKHYVESQLSKRFRELYLLSSVLDKKLDNPITSWALDYTEGPSRQRRKLRRLPVKLDTSRPQKPKVRHHRMRSLGTSRRDSYEGHVPAHGDPKQNECHSPTSPTGYESAMQRDDIWKAEIEEDENCIEPKAAAEQQGRPVDKKQFHKVKQDEPLSQVHDKEVSLEDLGEDKSRRILKSLEVGDVIQAVWNVEQVVGLDTCPALFLLAKNNVYIIDGFLQKPSGELVNSWDAWEERDPHLLTLASLSRQTAKLNSRAAAHQTRRWAYSDIISISSRKWLFRDICIELLFSDGRGRLLTFSHNKRDEALKRLKEYIRTSVGSEILTNMNVSLKSQTELWQNGELSNHAYLLYLNDIAGRTYRDLTQYLVFPWILADYTSSHLDLEKPESFRKLALPMGAQTESRKCDFIERFNSLEEFGVIGNERMKPAHYMTHYSSAVVVCGFLIRLKPFCDHFVEIQGSFDHADRTFWSIHRAWLSASQQSRSDVRELTPEFFHCPEFLLNLNKLSLGSRQEGGDPIGDVQLPPWAHGDPQLFVELHREALESDFVSKNIHHWIDLIFGYKQRGQAALDAVNLFQEVSYEGSVSLDAIDDDHERSSVLGAMCNWGLTPSQIFHTPHPARNKLAKYPFEAKSTITAFTCSALIQLVLPIRETHKPISQIYPAQILEKTVVSEPQSLLVPPASARRLEWGFLDHTFRIFDSSNALCGTFEGVSSEHISSACFADQRTLVTGSTDSTISLWKFAWLPNGGAHVQQVEVLRGHSAPITCISASRTLSIVVSGAEDGQVMIWDLNRALLVHSLRHLAPVLLVAISESTGDLATCSQNGIKVWSINGALLSTLLTSQYTTEAITSCCWTKAEVKPLLITGHRGGKIMFWQRKSVHASNSSKPWKMELIHSAQHVILHGQKIMSEISAIAITNKTLFTGDRFGRLFCWTLPNSTSSLPDLISSNCMLCDKKFGILESKRKCNGCSAVICLNCQDNTTISNGRSFCLSCLSKLTKFIERK</sequence>
<keyword evidence="2" id="KW-0479">Metal-binding</keyword>
<dbReference type="Gene3D" id="1.10.1540.10">
    <property type="entry name" value="BEACH domain"/>
    <property type="match status" value="1"/>
</dbReference>
<dbReference type="InterPro" id="IPR013083">
    <property type="entry name" value="Znf_RING/FYVE/PHD"/>
</dbReference>
<dbReference type="CDD" id="cd00065">
    <property type="entry name" value="FYVE_like_SF"/>
    <property type="match status" value="1"/>
</dbReference>
<dbReference type="InterPro" id="IPR011993">
    <property type="entry name" value="PH-like_dom_sf"/>
</dbReference>
<dbReference type="SUPFAM" id="SSF50978">
    <property type="entry name" value="WD40 repeat-like"/>
    <property type="match status" value="1"/>
</dbReference>
<dbReference type="Pfam" id="PF23295">
    <property type="entry name" value="Arm_4"/>
    <property type="match status" value="1"/>
</dbReference>
<evidence type="ECO:0000256" key="3">
    <source>
        <dbReference type="ARBA" id="ARBA00022737"/>
    </source>
</evidence>
<dbReference type="SUPFAM" id="SSF50729">
    <property type="entry name" value="PH domain-like"/>
    <property type="match status" value="1"/>
</dbReference>
<dbReference type="InterPro" id="IPR019775">
    <property type="entry name" value="WD40_repeat_CS"/>
</dbReference>
<dbReference type="InterPro" id="IPR015943">
    <property type="entry name" value="WD40/YVTN_repeat-like_dom_sf"/>
</dbReference>
<dbReference type="Gene3D" id="2.130.10.10">
    <property type="entry name" value="YVTN repeat-like/Quinoprotein amine dehydrogenase"/>
    <property type="match status" value="2"/>
</dbReference>
<keyword evidence="8" id="KW-0472">Membrane</keyword>
<gene>
    <name evidence="11" type="ORF">O181_016098</name>
</gene>
<dbReference type="SMART" id="SM00320">
    <property type="entry name" value="WD40"/>
    <property type="match status" value="4"/>
</dbReference>
<dbReference type="SUPFAM" id="SSF81837">
    <property type="entry name" value="BEACH domain"/>
    <property type="match status" value="1"/>
</dbReference>
<dbReference type="PROSITE" id="PS51783">
    <property type="entry name" value="PH_BEACH"/>
    <property type="match status" value="1"/>
</dbReference>
<evidence type="ECO:0000313" key="12">
    <source>
        <dbReference type="Proteomes" id="UP000765509"/>
    </source>
</evidence>
<dbReference type="PROSITE" id="PS00678">
    <property type="entry name" value="WD_REPEATS_1"/>
    <property type="match status" value="1"/>
</dbReference>
<organism evidence="11 12">
    <name type="scientific">Austropuccinia psidii MF-1</name>
    <dbReference type="NCBI Taxonomy" id="1389203"/>
    <lineage>
        <taxon>Eukaryota</taxon>
        <taxon>Fungi</taxon>
        <taxon>Dikarya</taxon>
        <taxon>Basidiomycota</taxon>
        <taxon>Pucciniomycotina</taxon>
        <taxon>Pucciniomycetes</taxon>
        <taxon>Pucciniales</taxon>
        <taxon>Sphaerophragmiaceae</taxon>
        <taxon>Austropuccinia</taxon>
    </lineage>
</organism>